<dbReference type="AlphaFoldDB" id="A0A0W8E822"/>
<comment type="caution">
    <text evidence="1">The sequence shown here is derived from an EMBL/GenBank/DDBJ whole genome shotgun (WGS) entry which is preliminary data.</text>
</comment>
<name>A0A0W8E822_9ZZZZ</name>
<protein>
    <submittedName>
        <fullName evidence="1">Uncharacterized protein</fullName>
    </submittedName>
</protein>
<dbReference type="EMBL" id="LNQE01001842">
    <property type="protein sequence ID" value="KUG04716.1"/>
    <property type="molecule type" value="Genomic_DNA"/>
</dbReference>
<gene>
    <name evidence="1" type="ORF">ASZ90_017855</name>
</gene>
<accession>A0A0W8E822</accession>
<organism evidence="1">
    <name type="scientific">hydrocarbon metagenome</name>
    <dbReference type="NCBI Taxonomy" id="938273"/>
    <lineage>
        <taxon>unclassified sequences</taxon>
        <taxon>metagenomes</taxon>
        <taxon>ecological metagenomes</taxon>
    </lineage>
</organism>
<evidence type="ECO:0000313" key="1">
    <source>
        <dbReference type="EMBL" id="KUG04716.1"/>
    </source>
</evidence>
<reference evidence="1" key="1">
    <citation type="journal article" date="2015" name="Proc. Natl. Acad. Sci. U.S.A.">
        <title>Networks of energetic and metabolic interactions define dynamics in microbial communities.</title>
        <authorList>
            <person name="Embree M."/>
            <person name="Liu J.K."/>
            <person name="Al-Bassam M.M."/>
            <person name="Zengler K."/>
        </authorList>
    </citation>
    <scope>NUCLEOTIDE SEQUENCE</scope>
</reference>
<sequence>MNMQESGGTNNWGEFSVHAGIGRPFSPNPSANLVGQKGGEMDVLLHSLV</sequence>
<proteinExistence type="predicted"/>